<dbReference type="eggNOG" id="COG4529">
    <property type="taxonomic scope" value="Bacteria"/>
</dbReference>
<dbReference type="EMBL" id="AP014800">
    <property type="protein sequence ID" value="BAQ68427.1"/>
    <property type="molecule type" value="Genomic_DNA"/>
</dbReference>
<evidence type="ECO:0000259" key="2">
    <source>
        <dbReference type="Pfam" id="PF13454"/>
    </source>
</evidence>
<evidence type="ECO:0000256" key="1">
    <source>
        <dbReference type="SAM" id="MobiDB-lite"/>
    </source>
</evidence>
<dbReference type="PANTHER" id="PTHR40254">
    <property type="entry name" value="BLR0577 PROTEIN"/>
    <property type="match status" value="1"/>
</dbReference>
<dbReference type="PANTHER" id="PTHR40254:SF1">
    <property type="entry name" value="BLR0577 PROTEIN"/>
    <property type="match status" value="1"/>
</dbReference>
<dbReference type="PATRIC" id="fig|35806.4.peg.1308"/>
<dbReference type="Pfam" id="PF13454">
    <property type="entry name" value="NAD_binding_9"/>
    <property type="match status" value="1"/>
</dbReference>
<dbReference type="InterPro" id="IPR038732">
    <property type="entry name" value="HpyO/CreE_NAD-binding"/>
</dbReference>
<reference evidence="3 4" key="1">
    <citation type="submission" date="2015-02" db="EMBL/GenBank/DDBJ databases">
        <title>Genome sequene of Rhodovulum sulfidophilum DSM 2351.</title>
        <authorList>
            <person name="Nagao N."/>
        </authorList>
    </citation>
    <scope>NUCLEOTIDE SEQUENCE [LARGE SCALE GENOMIC DNA]</scope>
    <source>
        <strain evidence="3 4">DSM 2351</strain>
    </source>
</reference>
<dbReference type="Proteomes" id="UP000064912">
    <property type="component" value="Chromosome"/>
</dbReference>
<accession>A0A0D6AZZ5</accession>
<organism evidence="3 4">
    <name type="scientific">Rhodovulum sulfidophilum</name>
    <name type="common">Rhodobacter sulfidophilus</name>
    <dbReference type="NCBI Taxonomy" id="35806"/>
    <lineage>
        <taxon>Bacteria</taxon>
        <taxon>Pseudomonadati</taxon>
        <taxon>Pseudomonadota</taxon>
        <taxon>Alphaproteobacteria</taxon>
        <taxon>Rhodobacterales</taxon>
        <taxon>Paracoccaceae</taxon>
        <taxon>Rhodovulum</taxon>
    </lineage>
</organism>
<protein>
    <recommendedName>
        <fullName evidence="2">FAD-dependent urate hydroxylase HpyO/Asp monooxygenase CreE-like FAD/NAD(P)-binding domain-containing protein</fullName>
    </recommendedName>
</protein>
<name>A0A0D6AZZ5_RHOSU</name>
<dbReference type="InterPro" id="IPR052189">
    <property type="entry name" value="L-asp_N-monooxygenase_NS-form"/>
</dbReference>
<proteinExistence type="predicted"/>
<feature type="domain" description="FAD-dependent urate hydroxylase HpyO/Asp monooxygenase CreE-like FAD/NAD(P)-binding" evidence="2">
    <location>
        <begin position="37"/>
        <end position="190"/>
    </location>
</feature>
<sequence>MAPFGHWSPMPKPTDRAGTRPAMPAPTSPRSRPLRLALAGLGPRGLGALEALAARLPQAGSAVAIDIFEPGPWPGAGPNFAPGQSPLMLLNIPIRAVDIDPPGPAPARISSFGTWLMSPSDDERFPARAELGAYLAARVRTLAATLPEGVALSRHETAILRLERSGTGWYLESAAGRFGPYDEVLLTPGQPRSAPDPQLARWQDHAGRTGAAVLPAYPADRLLKAAGDWAGASVAIRGLGLSTLDVVRLLTLGRGGRFEDGRYLPSGREPARILPFSLDGLPPWPKPASAGIDARFAPLPAESRAFEAALERALGAAPEAALEAISAALEPTARRVLEATGADPDGVAAWLAAERAAPASQESRDAAELLREGLTMARGTRPPATGYAIGQIWRHWQNALRRAVNPGMASPETVAALIGFDEGLKRYSYGPPAETAEELSILIAAGIVDLRTVDDPDILLTPEGWQLVEEDDSARVSVMIDAVLPSPALERLEEPVLAGLRDAGRVAAVGEGLGIRTRPDAQVVDSRGQVQAGLCLLGRAALGSVIAVDSIHDCFGASAHRWAEGVLDRAALGAARAASPG</sequence>
<dbReference type="KEGG" id="rsu:NHU_01267"/>
<dbReference type="AlphaFoldDB" id="A0A0D6AZZ5"/>
<gene>
    <name evidence="3" type="ORF">NHU_01267</name>
</gene>
<evidence type="ECO:0000313" key="3">
    <source>
        <dbReference type="EMBL" id="BAQ68427.1"/>
    </source>
</evidence>
<feature type="region of interest" description="Disordered" evidence="1">
    <location>
        <begin position="1"/>
        <end position="33"/>
    </location>
</feature>
<evidence type="ECO:0000313" key="4">
    <source>
        <dbReference type="Proteomes" id="UP000064912"/>
    </source>
</evidence>